<evidence type="ECO:0000256" key="8">
    <source>
        <dbReference type="RuleBase" id="RU003567"/>
    </source>
</evidence>
<evidence type="ECO:0000313" key="10">
    <source>
        <dbReference type="EMBL" id="QII90246.1"/>
    </source>
</evidence>
<dbReference type="Gene3D" id="3.90.226.10">
    <property type="entry name" value="2-enoyl-CoA Hydratase, Chain A, domain 1"/>
    <property type="match status" value="1"/>
</dbReference>
<dbReference type="CDD" id="cd07017">
    <property type="entry name" value="S14_ClpP_2"/>
    <property type="match status" value="1"/>
</dbReference>
<dbReference type="EMBL" id="MN200375">
    <property type="protein sequence ID" value="QII90246.1"/>
    <property type="molecule type" value="Genomic_DNA"/>
</dbReference>
<comment type="similarity">
    <text evidence="1 8">Belongs to the peptidase S14 family.</text>
</comment>
<dbReference type="GO" id="GO:0004252">
    <property type="term" value="F:serine-type endopeptidase activity"/>
    <property type="evidence" value="ECO:0007669"/>
    <property type="project" value="UniProtKB-EC"/>
</dbReference>
<dbReference type="GO" id="GO:0004176">
    <property type="term" value="F:ATP-dependent peptidase activity"/>
    <property type="evidence" value="ECO:0007669"/>
    <property type="project" value="InterPro"/>
</dbReference>
<dbReference type="PROSITE" id="PS00382">
    <property type="entry name" value="CLP_PROTEASE_HIS"/>
    <property type="match status" value="1"/>
</dbReference>
<dbReference type="Pfam" id="PF00574">
    <property type="entry name" value="CLP_protease"/>
    <property type="match status" value="1"/>
</dbReference>
<dbReference type="GO" id="GO:0009368">
    <property type="term" value="C:endopeptidase Clp complex"/>
    <property type="evidence" value="ECO:0007669"/>
    <property type="project" value="TreeGrafter"/>
</dbReference>
<evidence type="ECO:0000256" key="5">
    <source>
        <dbReference type="ARBA" id="ARBA00022825"/>
    </source>
</evidence>
<dbReference type="GO" id="GO:0006515">
    <property type="term" value="P:protein quality control for misfolded or incompletely synthesized proteins"/>
    <property type="evidence" value="ECO:0007669"/>
    <property type="project" value="TreeGrafter"/>
</dbReference>
<dbReference type="PANTHER" id="PTHR10381:SF15">
    <property type="entry name" value="CHLOROPLASTIC ATP-DEPENDENT CLP PROTEASE PROTEOLYTIC SUBUNIT 1"/>
    <property type="match status" value="1"/>
</dbReference>
<evidence type="ECO:0000256" key="7">
    <source>
        <dbReference type="PROSITE-ProRule" id="PRU10086"/>
    </source>
</evidence>
<comment type="catalytic activity">
    <reaction evidence="6 7">
        <text>Hydrolysis of proteins to small peptides in the presence of ATP and magnesium. alpha-casein is the usual test substrate. In the absence of ATP, only oligopeptides shorter than five residues are hydrolyzed (such as succinyl-Leu-Tyr-|-NHMec, and Leu-Tyr-Leu-|-Tyr-Trp, in which cleavage of the -Tyr-|-Leu- and -Tyr-|-Trp bonds also occurs).</text>
        <dbReference type="EC" id="3.4.21.92"/>
    </reaction>
</comment>
<dbReference type="PANTHER" id="PTHR10381">
    <property type="entry name" value="ATP-DEPENDENT CLP PROTEASE PROTEOLYTIC SUBUNIT"/>
    <property type="match status" value="1"/>
</dbReference>
<dbReference type="GO" id="GO:0009536">
    <property type="term" value="C:plastid"/>
    <property type="evidence" value="ECO:0007669"/>
    <property type="project" value="UniProtKB-ARBA"/>
</dbReference>
<dbReference type="PRINTS" id="PR00127">
    <property type="entry name" value="CLPPROTEASEP"/>
</dbReference>
<evidence type="ECO:0000313" key="9">
    <source>
        <dbReference type="EMBL" id="AID52162.1"/>
    </source>
</evidence>
<dbReference type="RefSeq" id="YP_009129802.1">
    <property type="nucleotide sequence ID" value="NC_026778.1"/>
</dbReference>
<reference evidence="10" key="3">
    <citation type="journal article" date="2020" name="Front. Plant Sci.">
        <title>Plastome Evolution and Phylogeny of Orchidaceae, With 24 New Sequences.</title>
        <authorList>
            <person name="Kim Y.-K."/>
            <person name="Jo S."/>
            <person name="Cheon S.-H."/>
            <person name="Joo M.-J."/>
            <person name="Hong J.-R."/>
            <person name="Kwak M."/>
            <person name="Kim K.-J."/>
        </authorList>
    </citation>
    <scope>NUCLEOTIDE SEQUENCE</scope>
</reference>
<dbReference type="SUPFAM" id="SSF52096">
    <property type="entry name" value="ClpP/crotonase"/>
    <property type="match status" value="1"/>
</dbReference>
<dbReference type="InterPro" id="IPR023562">
    <property type="entry name" value="ClpP/TepA"/>
</dbReference>
<organism evidence="9">
    <name type="scientific">Vanilla planifolia</name>
    <name type="common">Vanilla</name>
    <dbReference type="NCBI Taxonomy" id="51239"/>
    <lineage>
        <taxon>Eukaryota</taxon>
        <taxon>Viridiplantae</taxon>
        <taxon>Streptophyta</taxon>
        <taxon>Embryophyta</taxon>
        <taxon>Tracheophyta</taxon>
        <taxon>Spermatophyta</taxon>
        <taxon>Magnoliopsida</taxon>
        <taxon>Liliopsida</taxon>
        <taxon>Asparagales</taxon>
        <taxon>Orchidaceae</taxon>
        <taxon>Vanilloideae</taxon>
        <taxon>Vanilleae</taxon>
        <taxon>Vanilla</taxon>
    </lineage>
</organism>
<keyword evidence="5" id="KW-0720">Serine protease</keyword>
<reference evidence="9" key="2">
    <citation type="journal article" date="2015" name="Sci. Rep.">
        <title>The location and translocation of ndh genes of chloroplast origin in the Orchidaceae family.</title>
        <authorList>
            <person name="Lin C.S."/>
            <person name="Chen J.J."/>
            <person name="Huang Y.T."/>
            <person name="Chan M.T."/>
            <person name="Daniell H."/>
            <person name="Chang W.J."/>
            <person name="Hsu C.T."/>
            <person name="Liao D.C."/>
            <person name="Wu F.H."/>
            <person name="Lin S.Y."/>
            <person name="Liao C.F."/>
            <person name="Deyholos M.K."/>
            <person name="Wong G.K."/>
            <person name="Albert V.A."/>
            <person name="Chou M.L."/>
            <person name="Chen C.Y."/>
            <person name="Shih M.C."/>
        </authorList>
    </citation>
    <scope>NUCLEOTIDE SEQUENCE</scope>
</reference>
<keyword evidence="4" id="KW-0378">Hydrolase</keyword>
<keyword evidence="9" id="KW-0150">Chloroplast</keyword>
<dbReference type="EMBL" id="KJ566306">
    <property type="protein sequence ID" value="AID52162.1"/>
    <property type="molecule type" value="Genomic_DNA"/>
</dbReference>
<sequence>MPVGVPKVPFQFPEDEDAVWADLYNRLHNERILFLCDELDYENSNNVVGLIVHLTIEDATRDQFLFINCEGGLIIPGVALYDTMQWVPTTIHTIGMGLVASIGSFVLLGGEITKRIALPHARVMIHQPSSVFEDDESIEFAMDIDLILHLRRNVLRAYTERTYASPWVIAYDLERDVFMSATEAQTHGVVDLVGFESENENFVGGFPHGYTPQDGPPFLFLPD</sequence>
<dbReference type="GO" id="GO:0051117">
    <property type="term" value="F:ATPase binding"/>
    <property type="evidence" value="ECO:0007669"/>
    <property type="project" value="TreeGrafter"/>
</dbReference>
<geneLocation type="chloroplast" evidence="9"/>
<dbReference type="InterPro" id="IPR033135">
    <property type="entry name" value="ClpP_His_AS"/>
</dbReference>
<evidence type="ECO:0000256" key="3">
    <source>
        <dbReference type="ARBA" id="ARBA00022670"/>
    </source>
</evidence>
<keyword evidence="2 9" id="KW-0934">Plastid</keyword>
<gene>
    <name evidence="9" type="primary">clpP</name>
</gene>
<name>A0A0D3M9F9_VANPL</name>
<dbReference type="GeneID" id="24019464"/>
<feature type="active site" evidence="7">
    <location>
        <position position="126"/>
    </location>
</feature>
<evidence type="ECO:0000256" key="2">
    <source>
        <dbReference type="ARBA" id="ARBA00022640"/>
    </source>
</evidence>
<evidence type="ECO:0000256" key="6">
    <source>
        <dbReference type="ARBA" id="ARBA00034021"/>
    </source>
</evidence>
<dbReference type="InterPro" id="IPR001907">
    <property type="entry name" value="ClpP"/>
</dbReference>
<keyword evidence="3 9" id="KW-0645">Protease</keyword>
<evidence type="ECO:0000256" key="4">
    <source>
        <dbReference type="ARBA" id="ARBA00022801"/>
    </source>
</evidence>
<reference evidence="9" key="1">
    <citation type="submission" date="2014-03" db="EMBL/GenBank/DDBJ databases">
        <authorList>
            <person name="Shih M.-C."/>
            <person name="Chen J.J.W."/>
            <person name="Huang Y.-T."/>
            <person name="Chan M.-T."/>
            <person name="Daniell H."/>
            <person name="Albert V."/>
            <person name="Hsu C.-T."/>
            <person name="Chang W.-J."/>
            <person name="Liao D.-C."/>
            <person name="Wu F.-H."/>
            <person name="Lin S.-Y."/>
            <person name="Liao C.-F."/>
            <person name="Chen C.-Y."/>
            <person name="Lin C.-S."/>
        </authorList>
    </citation>
    <scope>NUCLEOTIDE SEQUENCE</scope>
</reference>
<dbReference type="AlphaFoldDB" id="A0A0D3M9F9"/>
<protein>
    <recommendedName>
        <fullName evidence="8">ATP-dependent Clp protease proteolytic subunit</fullName>
    </recommendedName>
</protein>
<proteinExistence type="inferred from homology"/>
<accession>A0A0D3M9F9</accession>
<evidence type="ECO:0000256" key="1">
    <source>
        <dbReference type="ARBA" id="ARBA00007039"/>
    </source>
</evidence>
<dbReference type="InterPro" id="IPR029045">
    <property type="entry name" value="ClpP/crotonase-like_dom_sf"/>
</dbReference>